<evidence type="ECO:0000313" key="2">
    <source>
        <dbReference type="EMBL" id="VDK60237.1"/>
    </source>
</evidence>
<reference evidence="4" key="1">
    <citation type="submission" date="2017-02" db="UniProtKB">
        <authorList>
            <consortium name="WormBaseParasite"/>
        </authorList>
    </citation>
    <scope>IDENTIFICATION</scope>
</reference>
<feature type="region of interest" description="Disordered" evidence="1">
    <location>
        <begin position="229"/>
        <end position="278"/>
    </location>
</feature>
<keyword evidence="3" id="KW-1185">Reference proteome</keyword>
<reference evidence="2 3" key="2">
    <citation type="submission" date="2018-11" db="EMBL/GenBank/DDBJ databases">
        <authorList>
            <consortium name="Pathogen Informatics"/>
        </authorList>
    </citation>
    <scope>NUCLEOTIDE SEQUENCE [LARGE SCALE GENOMIC DNA]</scope>
</reference>
<protein>
    <submittedName>
        <fullName evidence="2 4">Uncharacterized protein</fullName>
    </submittedName>
</protein>
<name>A0A0M3KAH5_ANISI</name>
<accession>A0A0M3KAH5</accession>
<feature type="region of interest" description="Disordered" evidence="1">
    <location>
        <begin position="1"/>
        <end position="119"/>
    </location>
</feature>
<organism evidence="4">
    <name type="scientific">Anisakis simplex</name>
    <name type="common">Herring worm</name>
    <dbReference type="NCBI Taxonomy" id="6269"/>
    <lineage>
        <taxon>Eukaryota</taxon>
        <taxon>Metazoa</taxon>
        <taxon>Ecdysozoa</taxon>
        <taxon>Nematoda</taxon>
        <taxon>Chromadorea</taxon>
        <taxon>Rhabditida</taxon>
        <taxon>Spirurina</taxon>
        <taxon>Ascaridomorpha</taxon>
        <taxon>Ascaridoidea</taxon>
        <taxon>Anisakidae</taxon>
        <taxon>Anisakis</taxon>
        <taxon>Anisakis simplex complex</taxon>
    </lineage>
</organism>
<proteinExistence type="predicted"/>
<evidence type="ECO:0000313" key="3">
    <source>
        <dbReference type="Proteomes" id="UP000267096"/>
    </source>
</evidence>
<evidence type="ECO:0000313" key="4">
    <source>
        <dbReference type="WBParaSite" id="ASIM_0001797101-mRNA-1"/>
    </source>
</evidence>
<evidence type="ECO:0000256" key="1">
    <source>
        <dbReference type="SAM" id="MobiDB-lite"/>
    </source>
</evidence>
<feature type="compositionally biased region" description="Low complexity" evidence="1">
    <location>
        <begin position="231"/>
        <end position="250"/>
    </location>
</feature>
<feature type="compositionally biased region" description="Basic and acidic residues" evidence="1">
    <location>
        <begin position="41"/>
        <end position="53"/>
    </location>
</feature>
<sequence>MVTSAQSEHKNASEAVSDSNDNEMVQSNGEQQHTFVSSSVEQERERREQRKSDEDEENLPIRHVVIDDEDDESSERGVSEPPNETYHTSGLPYGDHNYGEISARSANSSRSTDEGSEHFPVIAGLASYFGDNENEQQQQPPNGLLQRNTAVTSAAAVTADPSPISYRASIRDAYYRNGDQGGGSGNAYSMQSYNSLPSTTSYRITPNPTANFVTIGGRTYVRQMTQNIPQGYRSGPRESYSSGSVSGPSSNATATYTGPRRMSVGGLTQLKRTTVRPR</sequence>
<dbReference type="EMBL" id="UYRR01034054">
    <property type="protein sequence ID" value="VDK60237.1"/>
    <property type="molecule type" value="Genomic_DNA"/>
</dbReference>
<gene>
    <name evidence="2" type="ORF">ASIM_LOCUS17372</name>
</gene>
<feature type="compositionally biased region" description="Polar residues" evidence="1">
    <location>
        <begin position="14"/>
        <end position="35"/>
    </location>
</feature>
<dbReference type="AlphaFoldDB" id="A0A0M3KAH5"/>
<dbReference type="Proteomes" id="UP000267096">
    <property type="component" value="Unassembled WGS sequence"/>
</dbReference>
<dbReference type="WBParaSite" id="ASIM_0001797101-mRNA-1">
    <property type="protein sequence ID" value="ASIM_0001797101-mRNA-1"/>
    <property type="gene ID" value="ASIM_0001797101"/>
</dbReference>